<proteinExistence type="predicted"/>
<dbReference type="Proteomes" id="UP000655830">
    <property type="component" value="Unassembled WGS sequence"/>
</dbReference>
<dbReference type="PANTHER" id="PTHR41287:SF1">
    <property type="entry name" value="PROTEIN YMFN"/>
    <property type="match status" value="1"/>
</dbReference>
<dbReference type="RefSeq" id="WP_249332299.1">
    <property type="nucleotide sequence ID" value="NZ_JACRSY010000008.1"/>
</dbReference>
<evidence type="ECO:0000313" key="3">
    <source>
        <dbReference type="EMBL" id="MBC8579144.1"/>
    </source>
</evidence>
<dbReference type="InterPro" id="IPR027417">
    <property type="entry name" value="P-loop_NTPase"/>
</dbReference>
<name>A0A926IDR4_9FIRM</name>
<dbReference type="PANTHER" id="PTHR41287">
    <property type="match status" value="1"/>
</dbReference>
<sequence length="557" mass="63904">MNFIKSTLGYEYAVDVINGKFTTNKYIQKICKKFLYEIDHQEELNYFFCEATAKKIIGIMSLINFATGAVAGMSLKDACVGYQYFLILNIFCWKRKDNPTKRRYEIAILWIARKNSKSVNAGLIMIILMFLEPKYSEFYLGANTREQAKIVYAETRKLIESSPFIRDKFDIKRDVITCKLNQNTLKALSSDYNTTDGLRVCGACIDEVGAAKDGGLIESMTSGMLSVQNRLLILISTSYPNTQNPFLEYTEYAKKVIDGLVEDEKMFAMLYSMDEKDEMTVDNFIKANPLQAVLPEGKEYLESEYKKALEMGGAKLTSFKCKHLNLWMDGVEGEIYIPTDDLKKCKLTEPFDWTGQEVYLGIDLAMTTDNCSVSMVCEHNGIVYAKSWAFIPLDKIEEKTRLEKVDYRAMIRNGYCFSCGEGVVDYLFIENFIMELEEKYGVYVMGVGYDRYNCMSTAQKLNQAGYETIEIKQHSSILHSPTKLLEELILTKMFAYEPNRLLEINFANARCLYDTNLNRYVNKRKSNGKIDMVVSLINAMKLLEDVLIQEEFTVQII</sequence>
<feature type="domain" description="Terminase large subunit-like endonuclease" evidence="2">
    <location>
        <begin position="261"/>
        <end position="541"/>
    </location>
</feature>
<organism evidence="3 4">
    <name type="scientific">Zhenhengia yiwuensis</name>
    <dbReference type="NCBI Taxonomy" id="2763666"/>
    <lineage>
        <taxon>Bacteria</taxon>
        <taxon>Bacillati</taxon>
        <taxon>Bacillota</taxon>
        <taxon>Clostridia</taxon>
        <taxon>Lachnospirales</taxon>
        <taxon>Lachnospiraceae</taxon>
        <taxon>Zhenhengia</taxon>
    </lineage>
</organism>
<accession>A0A926IDR4</accession>
<evidence type="ECO:0000259" key="2">
    <source>
        <dbReference type="Pfam" id="PF20441"/>
    </source>
</evidence>
<dbReference type="InterPro" id="IPR046461">
    <property type="entry name" value="TerL_ATPase"/>
</dbReference>
<protein>
    <submittedName>
        <fullName evidence="3">Terminase large subunit</fullName>
    </submittedName>
</protein>
<dbReference type="Gene3D" id="3.40.50.300">
    <property type="entry name" value="P-loop containing nucleotide triphosphate hydrolases"/>
    <property type="match status" value="1"/>
</dbReference>
<dbReference type="EMBL" id="JACRSY010000008">
    <property type="protein sequence ID" value="MBC8579144.1"/>
    <property type="molecule type" value="Genomic_DNA"/>
</dbReference>
<dbReference type="GO" id="GO:0004519">
    <property type="term" value="F:endonuclease activity"/>
    <property type="evidence" value="ECO:0007669"/>
    <property type="project" value="InterPro"/>
</dbReference>
<dbReference type="Pfam" id="PF03354">
    <property type="entry name" value="TerL_ATPase"/>
    <property type="match status" value="1"/>
</dbReference>
<reference evidence="3" key="1">
    <citation type="submission" date="2020-08" db="EMBL/GenBank/DDBJ databases">
        <title>Genome public.</title>
        <authorList>
            <person name="Liu C."/>
            <person name="Sun Q."/>
        </authorList>
    </citation>
    <scope>NUCLEOTIDE SEQUENCE</scope>
    <source>
        <strain evidence="3">NSJ-12</strain>
    </source>
</reference>
<feature type="domain" description="Terminase large subunit-like ATPase" evidence="1">
    <location>
        <begin position="82"/>
        <end position="254"/>
    </location>
</feature>
<comment type="caution">
    <text evidence="3">The sequence shown here is derived from an EMBL/GenBank/DDBJ whole genome shotgun (WGS) entry which is preliminary data.</text>
</comment>
<evidence type="ECO:0000259" key="1">
    <source>
        <dbReference type="Pfam" id="PF03354"/>
    </source>
</evidence>
<dbReference type="AlphaFoldDB" id="A0A926IDR4"/>
<gene>
    <name evidence="3" type="ORF">H8718_06285</name>
</gene>
<dbReference type="InterPro" id="IPR046462">
    <property type="entry name" value="TerL_nuclease"/>
</dbReference>
<dbReference type="Pfam" id="PF20441">
    <property type="entry name" value="TerL_nuclease"/>
    <property type="match status" value="1"/>
</dbReference>
<evidence type="ECO:0000313" key="4">
    <source>
        <dbReference type="Proteomes" id="UP000655830"/>
    </source>
</evidence>
<dbReference type="InterPro" id="IPR005021">
    <property type="entry name" value="Terminase_largesu-like"/>
</dbReference>
<keyword evidence="4" id="KW-1185">Reference proteome</keyword>